<dbReference type="InterPro" id="IPR011948">
    <property type="entry name" value="Dullard_phosphatase"/>
</dbReference>
<dbReference type="Gene3D" id="2.60.40.790">
    <property type="match status" value="1"/>
</dbReference>
<evidence type="ECO:0000313" key="10">
    <source>
        <dbReference type="EMBL" id="CRL01647.1"/>
    </source>
</evidence>
<protein>
    <recommendedName>
        <fullName evidence="1">protein-serine/threonine phosphatase</fullName>
        <ecNumber evidence="1">3.1.3.16</ecNumber>
    </recommendedName>
</protein>
<gene>
    <name evidence="10" type="ORF">CLUMA_CG014870</name>
</gene>
<feature type="site" description="Transition state stabilizer" evidence="5">
    <location>
        <position position="867"/>
    </location>
</feature>
<dbReference type="Proteomes" id="UP000183832">
    <property type="component" value="Unassembled WGS sequence"/>
</dbReference>
<dbReference type="OrthoDB" id="277011at2759"/>
<dbReference type="InterPro" id="IPR037893">
    <property type="entry name" value="CS_CacyBP"/>
</dbReference>
<dbReference type="GO" id="GO:0015631">
    <property type="term" value="F:tubulin binding"/>
    <property type="evidence" value="ECO:0007669"/>
    <property type="project" value="InterPro"/>
</dbReference>
<dbReference type="InterPro" id="IPR050365">
    <property type="entry name" value="TIM50"/>
</dbReference>
<feature type="region of interest" description="Disordered" evidence="7">
    <location>
        <begin position="150"/>
        <end position="191"/>
    </location>
</feature>
<dbReference type="FunFam" id="3.40.50.1000:FF:000013">
    <property type="entry name" value="Carboxy-terminal domain RNA polymerase II polypeptide A small"/>
    <property type="match status" value="1"/>
</dbReference>
<dbReference type="EMBL" id="CVRI01000056">
    <property type="protein sequence ID" value="CRL01647.1"/>
    <property type="molecule type" value="Genomic_DNA"/>
</dbReference>
<evidence type="ECO:0000256" key="2">
    <source>
        <dbReference type="ARBA" id="ARBA00022801"/>
    </source>
</evidence>
<feature type="region of interest" description="Disordered" evidence="7">
    <location>
        <begin position="427"/>
        <end position="465"/>
    </location>
</feature>
<dbReference type="Pfam" id="PF09032">
    <property type="entry name" value="Siah-Interact_N"/>
    <property type="match status" value="1"/>
</dbReference>
<dbReference type="EC" id="3.1.3.16" evidence="1"/>
<dbReference type="Pfam" id="PF13300">
    <property type="entry name" value="DUF4078"/>
    <property type="match status" value="1"/>
</dbReference>
<dbReference type="SUPFAM" id="SSF56784">
    <property type="entry name" value="HAD-like"/>
    <property type="match status" value="1"/>
</dbReference>
<dbReference type="SFLD" id="SFLDS00003">
    <property type="entry name" value="Haloacid_Dehalogenase"/>
    <property type="match status" value="1"/>
</dbReference>
<dbReference type="InterPro" id="IPR004274">
    <property type="entry name" value="FCP1_dom"/>
</dbReference>
<feature type="domain" description="CS" evidence="9">
    <location>
        <begin position="555"/>
        <end position="648"/>
    </location>
</feature>
<reference evidence="10 11" key="1">
    <citation type="submission" date="2015-04" db="EMBL/GenBank/DDBJ databases">
        <authorList>
            <person name="Syromyatnikov M.Y."/>
            <person name="Popov V.N."/>
        </authorList>
    </citation>
    <scope>NUCLEOTIDE SEQUENCE [LARGE SCALE GENOMIC DNA]</scope>
</reference>
<dbReference type="InterPro" id="IPR036412">
    <property type="entry name" value="HAD-like_sf"/>
</dbReference>
<sequence>MNDPSKRIDVEKSSLLSLKAELLRKQEEALKNKKAVPLIQKNKSVNKVNKSLDPKHEGVIKTSNAKVFEHDDSGEFKKSRKILEAKAKYYERMVNSKGSLNSDDNSLVLFNKKGQQEKGDWNEEDEDEMVDYTDCFGRSRKISKKELQKLKDQDSELLDVVESRSEQVNRNNEGSKSPGEISHESDNETIVGPDVGLQFLKQREEWEKQEEVNKERSSLHYQDILFDEAREHGVGFYEFSTDHEERQKQQKALNKIRDDTLDAQKQRADLKKSRDSIIANRVKIARARQRARLGLPPEEEKPEDENLYNTLDEKKLSEEKAAKEKEKLEKEKERQRKKHVRPWDKAKVSSKHNNYSDSESDDSDDEDIEWKPQRERHVMTQDEWNEKQREVRNQEFAPISRNFVKPDVTYDPKDFEEEKKTLFFTSKKFKRRNQSPESSQRGAAIPPPATIDYYGPSTSKQPKSYVPPTNIEASISAGLKFLREQVDKGNKHKCLNMEATKLLEELKEFYEKANFQRTKDILQKEIKNVEGEIAAAKAKSLQNAEESSGPKRILVDLHEHAVDESDKFVKIYIPFDLSKISEENVEADFSENSFQILIHGNENKDHRFVVNNLLKPIDVTKSYKKKKSDMVAVYLKKANEGSKWGFLTTTEKKLKDGKNKPFEDEHEKEEVSKDPMGGLMNIMKKMYDSVNIDENVKPPKRRIWETLFCCWRQRSTSLSSRRSKSSQNGGSIDGLQTQTIGQATGLTGSSGQNRYLLPPIRHSDMHKKCMVIDLDETLVHSSFKPIPNADFVVPVEIDGTVHQVYVLKRPYVDEFLKKMGELYECVLFTASLAKYADPVADLLDQWSVFRARLFRESCVYHGGNYVKDLNKLGRDLQKIVIVDNSPASYIFHPENAVPVKSWFDDASDSELLDLIPLFEKLSKVDSVYTILCSNNANSNSNLITQTTLTSSSSTITVITGSQQQTNDTNNT</sequence>
<evidence type="ECO:0000256" key="1">
    <source>
        <dbReference type="ARBA" id="ARBA00013081"/>
    </source>
</evidence>
<dbReference type="SUPFAM" id="SSF49764">
    <property type="entry name" value="HSP20-like chaperones"/>
    <property type="match status" value="1"/>
</dbReference>
<feature type="region of interest" description="Disordered" evidence="7">
    <location>
        <begin position="288"/>
        <end position="393"/>
    </location>
</feature>
<feature type="compositionally biased region" description="Basic and acidic residues" evidence="7">
    <location>
        <begin position="369"/>
        <end position="393"/>
    </location>
</feature>
<evidence type="ECO:0000256" key="5">
    <source>
        <dbReference type="PIRSR" id="PIRSR640078-3"/>
    </source>
</evidence>
<dbReference type="NCBIfam" id="TIGR02251">
    <property type="entry name" value="HIF-SF_euk"/>
    <property type="match status" value="1"/>
</dbReference>
<dbReference type="InterPro" id="IPR008978">
    <property type="entry name" value="HSP20-like_chaperone"/>
</dbReference>
<dbReference type="SMART" id="SM00577">
    <property type="entry name" value="CPDc"/>
    <property type="match status" value="1"/>
</dbReference>
<evidence type="ECO:0000256" key="6">
    <source>
        <dbReference type="SAM" id="Coils"/>
    </source>
</evidence>
<dbReference type="AlphaFoldDB" id="A0A1J1IN39"/>
<dbReference type="Pfam" id="PF03031">
    <property type="entry name" value="NIF"/>
    <property type="match status" value="1"/>
</dbReference>
<dbReference type="InterPro" id="IPR015120">
    <property type="entry name" value="Siah-Interact_N"/>
</dbReference>
<dbReference type="STRING" id="568069.A0A1J1IN39"/>
<proteinExistence type="predicted"/>
<dbReference type="GO" id="GO:0044548">
    <property type="term" value="F:S100 protein binding"/>
    <property type="evidence" value="ECO:0007669"/>
    <property type="project" value="InterPro"/>
</dbReference>
<dbReference type="PANTHER" id="PTHR12210">
    <property type="entry name" value="DULLARD PROTEIN PHOSPHATASE"/>
    <property type="match status" value="1"/>
</dbReference>
<dbReference type="GO" id="GO:0031625">
    <property type="term" value="F:ubiquitin protein ligase binding"/>
    <property type="evidence" value="ECO:0007669"/>
    <property type="project" value="InterPro"/>
</dbReference>
<feature type="region of interest" description="Disordered" evidence="7">
    <location>
        <begin position="237"/>
        <end position="276"/>
    </location>
</feature>
<dbReference type="GO" id="GO:0008420">
    <property type="term" value="F:RNA polymerase II CTD heptapeptide repeat phosphatase activity"/>
    <property type="evidence" value="ECO:0007669"/>
    <property type="project" value="InterPro"/>
</dbReference>
<dbReference type="CDD" id="cd06468">
    <property type="entry name" value="p23_CacyBP"/>
    <property type="match status" value="1"/>
</dbReference>
<dbReference type="PROSITE" id="PS51203">
    <property type="entry name" value="CS"/>
    <property type="match status" value="1"/>
</dbReference>
<evidence type="ECO:0000256" key="4">
    <source>
        <dbReference type="PIRSR" id="PIRSR640078-1"/>
    </source>
</evidence>
<feature type="compositionally biased region" description="Basic and acidic residues" evidence="7">
    <location>
        <begin position="255"/>
        <end position="275"/>
    </location>
</feature>
<accession>A0A1J1IN39</accession>
<dbReference type="Pfam" id="PF04969">
    <property type="entry name" value="CS"/>
    <property type="match status" value="1"/>
</dbReference>
<keyword evidence="2" id="KW-0378">Hydrolase</keyword>
<dbReference type="InterPro" id="IPR057464">
    <property type="entry name" value="CCDC174_GRSR"/>
</dbReference>
<dbReference type="Gene3D" id="3.40.50.1000">
    <property type="entry name" value="HAD superfamily/HAD-like"/>
    <property type="match status" value="1"/>
</dbReference>
<keyword evidence="11" id="KW-1185">Reference proteome</keyword>
<evidence type="ECO:0000313" key="11">
    <source>
        <dbReference type="Proteomes" id="UP000183832"/>
    </source>
</evidence>
<evidence type="ECO:0000259" key="9">
    <source>
        <dbReference type="PROSITE" id="PS51203"/>
    </source>
</evidence>
<organism evidence="10 11">
    <name type="scientific">Clunio marinus</name>
    <dbReference type="NCBI Taxonomy" id="568069"/>
    <lineage>
        <taxon>Eukaryota</taxon>
        <taxon>Metazoa</taxon>
        <taxon>Ecdysozoa</taxon>
        <taxon>Arthropoda</taxon>
        <taxon>Hexapoda</taxon>
        <taxon>Insecta</taxon>
        <taxon>Pterygota</taxon>
        <taxon>Neoptera</taxon>
        <taxon>Endopterygota</taxon>
        <taxon>Diptera</taxon>
        <taxon>Nematocera</taxon>
        <taxon>Chironomoidea</taxon>
        <taxon>Chironomidae</taxon>
        <taxon>Clunio</taxon>
    </lineage>
</organism>
<dbReference type="InterPro" id="IPR007052">
    <property type="entry name" value="CS_dom"/>
</dbReference>
<keyword evidence="6" id="KW-0175">Coiled coil</keyword>
<feature type="active site" description="Proton donor" evidence="4">
    <location>
        <position position="775"/>
    </location>
</feature>
<dbReference type="SFLD" id="SFLDG01124">
    <property type="entry name" value="C0.1:_RNA_Pol_CTD_Phosphatase"/>
    <property type="match status" value="1"/>
</dbReference>
<dbReference type="CDD" id="cd07521">
    <property type="entry name" value="HAD_FCP1-like"/>
    <property type="match status" value="1"/>
</dbReference>
<feature type="active site" description="4-aspartylphosphate intermediate" evidence="4">
    <location>
        <position position="773"/>
    </location>
</feature>
<comment type="catalytic activity">
    <reaction evidence="3">
        <text>O-phospho-L-seryl-[protein] + H2O = L-seryl-[protein] + phosphate</text>
        <dbReference type="Rhea" id="RHEA:20629"/>
        <dbReference type="Rhea" id="RHEA-COMP:9863"/>
        <dbReference type="Rhea" id="RHEA-COMP:11604"/>
        <dbReference type="ChEBI" id="CHEBI:15377"/>
        <dbReference type="ChEBI" id="CHEBI:29999"/>
        <dbReference type="ChEBI" id="CHEBI:43474"/>
        <dbReference type="ChEBI" id="CHEBI:83421"/>
        <dbReference type="EC" id="3.1.3.16"/>
    </reaction>
</comment>
<dbReference type="Pfam" id="PF25449">
    <property type="entry name" value="CCDC174_GRSR"/>
    <property type="match status" value="1"/>
</dbReference>
<feature type="domain" description="FCP1 homology" evidence="8">
    <location>
        <begin position="763"/>
        <end position="921"/>
    </location>
</feature>
<feature type="compositionally biased region" description="Basic and acidic residues" evidence="7">
    <location>
        <begin position="311"/>
        <end position="334"/>
    </location>
</feature>
<evidence type="ECO:0000256" key="7">
    <source>
        <dbReference type="SAM" id="MobiDB-lite"/>
    </source>
</evidence>
<feature type="coiled-coil region" evidence="6">
    <location>
        <begin position="512"/>
        <end position="539"/>
    </location>
</feature>
<dbReference type="InterPro" id="IPR040078">
    <property type="entry name" value="RNA_Pol_CTD_Phosphatase"/>
</dbReference>
<feature type="compositionally biased region" description="Acidic residues" evidence="7">
    <location>
        <begin position="358"/>
        <end position="368"/>
    </location>
</feature>
<evidence type="ECO:0000259" key="8">
    <source>
        <dbReference type="PROSITE" id="PS50969"/>
    </source>
</evidence>
<evidence type="ECO:0000256" key="3">
    <source>
        <dbReference type="ARBA" id="ARBA00047761"/>
    </source>
</evidence>
<feature type="site" description="Transition state stabilizer" evidence="5">
    <location>
        <position position="829"/>
    </location>
</feature>
<dbReference type="InterPro" id="IPR023214">
    <property type="entry name" value="HAD_sf"/>
</dbReference>
<dbReference type="PROSITE" id="PS50969">
    <property type="entry name" value="FCP1"/>
    <property type="match status" value="1"/>
</dbReference>
<name>A0A1J1IN39_9DIPT</name>